<keyword evidence="3" id="KW-1185">Reference proteome</keyword>
<protein>
    <recommendedName>
        <fullName evidence="4">Secreted protein</fullName>
    </recommendedName>
</protein>
<dbReference type="AlphaFoldDB" id="A0AAW0BUD5"/>
<dbReference type="EMBL" id="JAWWNJ010000025">
    <property type="protein sequence ID" value="KAK7030560.1"/>
    <property type="molecule type" value="Genomic_DNA"/>
</dbReference>
<organism evidence="2 3">
    <name type="scientific">Favolaschia claudopus</name>
    <dbReference type="NCBI Taxonomy" id="2862362"/>
    <lineage>
        <taxon>Eukaryota</taxon>
        <taxon>Fungi</taxon>
        <taxon>Dikarya</taxon>
        <taxon>Basidiomycota</taxon>
        <taxon>Agaricomycotina</taxon>
        <taxon>Agaricomycetes</taxon>
        <taxon>Agaricomycetidae</taxon>
        <taxon>Agaricales</taxon>
        <taxon>Marasmiineae</taxon>
        <taxon>Mycenaceae</taxon>
        <taxon>Favolaschia</taxon>
    </lineage>
</organism>
<feature type="chain" id="PRO_5043642678" description="Secreted protein" evidence="1">
    <location>
        <begin position="18"/>
        <end position="121"/>
    </location>
</feature>
<evidence type="ECO:0000313" key="2">
    <source>
        <dbReference type="EMBL" id="KAK7030560.1"/>
    </source>
</evidence>
<name>A0AAW0BUD5_9AGAR</name>
<reference evidence="2 3" key="1">
    <citation type="journal article" date="2024" name="J Genomics">
        <title>Draft genome sequencing and assembly of Favolaschia claudopus CIRM-BRFM 2984 isolated from oak limbs.</title>
        <authorList>
            <person name="Navarro D."/>
            <person name="Drula E."/>
            <person name="Chaduli D."/>
            <person name="Cazenave R."/>
            <person name="Ahrendt S."/>
            <person name="Wang J."/>
            <person name="Lipzen A."/>
            <person name="Daum C."/>
            <person name="Barry K."/>
            <person name="Grigoriev I.V."/>
            <person name="Favel A."/>
            <person name="Rosso M.N."/>
            <person name="Martin F."/>
        </authorList>
    </citation>
    <scope>NUCLEOTIDE SEQUENCE [LARGE SCALE GENOMIC DNA]</scope>
    <source>
        <strain evidence="2 3">CIRM-BRFM 2984</strain>
    </source>
</reference>
<gene>
    <name evidence="2" type="ORF">R3P38DRAFT_855942</name>
</gene>
<evidence type="ECO:0008006" key="4">
    <source>
        <dbReference type="Google" id="ProtNLM"/>
    </source>
</evidence>
<evidence type="ECO:0000256" key="1">
    <source>
        <dbReference type="SAM" id="SignalP"/>
    </source>
</evidence>
<feature type="signal peptide" evidence="1">
    <location>
        <begin position="1"/>
        <end position="17"/>
    </location>
</feature>
<sequence length="121" mass="13650">MWCRFISLVYLIPLVMSKLRPYLLEGGSSCSCSAGSAMIQAQPKHSSCSGICFLQISRFKPRSRPCSSRSLIHWVRRSAQSRMVHPNPTETNEIRFQDQQQNTRVSALLSMASIFPSPVFV</sequence>
<comment type="caution">
    <text evidence="2">The sequence shown here is derived from an EMBL/GenBank/DDBJ whole genome shotgun (WGS) entry which is preliminary data.</text>
</comment>
<accession>A0AAW0BUD5</accession>
<keyword evidence="1" id="KW-0732">Signal</keyword>
<evidence type="ECO:0000313" key="3">
    <source>
        <dbReference type="Proteomes" id="UP001362999"/>
    </source>
</evidence>
<dbReference type="Proteomes" id="UP001362999">
    <property type="component" value="Unassembled WGS sequence"/>
</dbReference>
<proteinExistence type="predicted"/>